<evidence type="ECO:0000313" key="1">
    <source>
        <dbReference type="EMBL" id="MDR7083198.1"/>
    </source>
</evidence>
<dbReference type="EMBL" id="JAVDVQ010000009">
    <property type="protein sequence ID" value="MDR7083198.1"/>
    <property type="molecule type" value="Genomic_DNA"/>
</dbReference>
<dbReference type="Proteomes" id="UP001252243">
    <property type="component" value="Unassembled WGS sequence"/>
</dbReference>
<evidence type="ECO:0008006" key="3">
    <source>
        <dbReference type="Google" id="ProtNLM"/>
    </source>
</evidence>
<reference evidence="1 2" key="1">
    <citation type="submission" date="2023-07" db="EMBL/GenBank/DDBJ databases">
        <title>Sorghum-associated microbial communities from plants grown in Nebraska, USA.</title>
        <authorList>
            <person name="Schachtman D."/>
        </authorList>
    </citation>
    <scope>NUCLEOTIDE SEQUENCE [LARGE SCALE GENOMIC DNA]</scope>
    <source>
        <strain evidence="1 2">BE167</strain>
    </source>
</reference>
<dbReference type="InterPro" id="IPR027417">
    <property type="entry name" value="P-loop_NTPase"/>
</dbReference>
<organism evidence="1 2">
    <name type="scientific">Arthrobacter ginsengisoli</name>
    <dbReference type="NCBI Taxonomy" id="1356565"/>
    <lineage>
        <taxon>Bacteria</taxon>
        <taxon>Bacillati</taxon>
        <taxon>Actinomycetota</taxon>
        <taxon>Actinomycetes</taxon>
        <taxon>Micrococcales</taxon>
        <taxon>Micrococcaceae</taxon>
        <taxon>Arthrobacter</taxon>
    </lineage>
</organism>
<gene>
    <name evidence="1" type="ORF">J2X01_002491</name>
</gene>
<evidence type="ECO:0000313" key="2">
    <source>
        <dbReference type="Proteomes" id="UP001252243"/>
    </source>
</evidence>
<comment type="caution">
    <text evidence="1">The sequence shown here is derived from an EMBL/GenBank/DDBJ whole genome shotgun (WGS) entry which is preliminary data.</text>
</comment>
<dbReference type="SUPFAM" id="SSF53795">
    <property type="entry name" value="PEP carboxykinase-like"/>
    <property type="match status" value="1"/>
</dbReference>
<protein>
    <recommendedName>
        <fullName evidence="3">AAA family ATPase</fullName>
    </recommendedName>
</protein>
<name>A0ABU1UDH2_9MICC</name>
<accession>A0ABU1UDH2</accession>
<dbReference type="Gene3D" id="3.40.50.300">
    <property type="entry name" value="P-loop containing nucleotide triphosphate hydrolases"/>
    <property type="match status" value="1"/>
</dbReference>
<sequence length="303" mass="31333">MAEAVTSEVTIAAILERAGELTMLHACGVADLEGSVVALVAKSGTGKTTASSQLARKFGYITDETVAIRADGTVVPYPKPLSVKQAAPGAAKLQVGPDELGLLDAPANPCLRAIALLDRVVGGDYQLPVIEPVPMVEAVLALVPDTSSQAAVVQPLQSLCQLIDSVGGVFRVSYSEAADLKDSLTPLFSTEPVTPAESSRAWSPAMVEPKATPASEPIPAGWLQAVAAVDAVAIGEDLLVLTEAELTRLSGIGPFIWQSAQRPVSMQTLADRIEAVHGLPDGYEALLDAAVDGLVGRGLLVRG</sequence>
<keyword evidence="2" id="KW-1185">Reference proteome</keyword>
<proteinExistence type="predicted"/>